<evidence type="ECO:0000256" key="8">
    <source>
        <dbReference type="ARBA" id="ARBA00022771"/>
    </source>
</evidence>
<dbReference type="FunFam" id="3.40.1360.10:FF:000002">
    <property type="entry name" value="DNA primase"/>
    <property type="match status" value="1"/>
</dbReference>
<dbReference type="SUPFAM" id="SSF57783">
    <property type="entry name" value="Zinc beta-ribbon"/>
    <property type="match status" value="1"/>
</dbReference>
<keyword evidence="2" id="KW-0240">DNA-directed RNA polymerase</keyword>
<dbReference type="SMART" id="SM00493">
    <property type="entry name" value="TOPRIM"/>
    <property type="match status" value="1"/>
</dbReference>
<keyword evidence="4" id="KW-0808">Transferase</keyword>
<dbReference type="FunFam" id="3.90.980.10:FF:000001">
    <property type="entry name" value="DNA primase"/>
    <property type="match status" value="1"/>
</dbReference>
<sequence length="372" mass="42298">MNDFLPEDTIEEVRQHFDLVEVISGYTSLKKAGRNYTGLCPFHSEKTPSFTVSPEKQLYHCFGCGAGGNVFSFIMSQENLSFPEAVKFLANRAGIPLPERQLSEEGKKIKILKEELAEINELSMKYFRQALFKTEMGKKALSYLTGRGLDKEIINKFQLGYSLPQWDKLINFLKSKGYSQDNILKAGLASRSERGSYYDRFRNRIMFPIFNQQNMVIGFGGRVMDDSQPKYLNSPETILYNKRKSLYALNFARFQMRERDQALVFEGYMDVIIAFQKGLENCVASLGTSLTEDQARLLRRNASKVIIAYDSDTAGEAATWRGLDTLSSAGCRVKVAQLPPGQDPDDFIRKKGINTFHEEIVKKALPLIDYKL</sequence>
<dbReference type="FunFam" id="3.90.580.10:FF:000001">
    <property type="entry name" value="DNA primase"/>
    <property type="match status" value="1"/>
</dbReference>
<evidence type="ECO:0000256" key="12">
    <source>
        <dbReference type="ARBA" id="ARBA00023163"/>
    </source>
</evidence>
<dbReference type="Gene3D" id="3.90.580.10">
    <property type="entry name" value="Zinc finger, CHC2-type domain"/>
    <property type="match status" value="1"/>
</dbReference>
<evidence type="ECO:0000256" key="7">
    <source>
        <dbReference type="ARBA" id="ARBA00022723"/>
    </source>
</evidence>
<evidence type="ECO:0000256" key="2">
    <source>
        <dbReference type="ARBA" id="ARBA00022478"/>
    </source>
</evidence>
<dbReference type="Pfam" id="PF01807">
    <property type="entry name" value="Zn_ribbon_DnaG"/>
    <property type="match status" value="1"/>
</dbReference>
<dbReference type="GO" id="GO:0003677">
    <property type="term" value="F:DNA binding"/>
    <property type="evidence" value="ECO:0007669"/>
    <property type="project" value="UniProtKB-KW"/>
</dbReference>
<organism evidence="14 15">
    <name type="scientific">Candidatus Syntrophonatronum acetioxidans</name>
    <dbReference type="NCBI Taxonomy" id="1795816"/>
    <lineage>
        <taxon>Bacteria</taxon>
        <taxon>Bacillati</taxon>
        <taxon>Bacillota</taxon>
        <taxon>Clostridia</taxon>
        <taxon>Eubacteriales</taxon>
        <taxon>Syntrophomonadaceae</taxon>
        <taxon>Candidatus Syntrophonatronum</taxon>
    </lineage>
</organism>
<evidence type="ECO:0000256" key="3">
    <source>
        <dbReference type="ARBA" id="ARBA00022515"/>
    </source>
</evidence>
<dbReference type="GO" id="GO:0003899">
    <property type="term" value="F:DNA-directed RNA polymerase activity"/>
    <property type="evidence" value="ECO:0007669"/>
    <property type="project" value="InterPro"/>
</dbReference>
<dbReference type="GO" id="GO:1990077">
    <property type="term" value="C:primosome complex"/>
    <property type="evidence" value="ECO:0007669"/>
    <property type="project" value="UniProtKB-KW"/>
</dbReference>
<evidence type="ECO:0000256" key="4">
    <source>
        <dbReference type="ARBA" id="ARBA00022679"/>
    </source>
</evidence>
<gene>
    <name evidence="14" type="ORF">D5R97_06675</name>
</gene>
<comment type="cofactor">
    <cofactor evidence="1">
        <name>Zn(2+)</name>
        <dbReference type="ChEBI" id="CHEBI:29105"/>
    </cofactor>
</comment>
<name>A0A424YCS3_9FIRM</name>
<proteinExistence type="inferred from homology"/>
<keyword evidence="9" id="KW-0862">Zinc</keyword>
<dbReference type="SUPFAM" id="SSF56731">
    <property type="entry name" value="DNA primase core"/>
    <property type="match status" value="1"/>
</dbReference>
<dbReference type="Gene3D" id="3.40.1360.10">
    <property type="match status" value="1"/>
</dbReference>
<evidence type="ECO:0000256" key="1">
    <source>
        <dbReference type="ARBA" id="ARBA00001947"/>
    </source>
</evidence>
<dbReference type="InterPro" id="IPR006171">
    <property type="entry name" value="TOPRIM_dom"/>
</dbReference>
<reference evidence="14 15" key="1">
    <citation type="submission" date="2018-08" db="EMBL/GenBank/DDBJ databases">
        <title>The metabolism and importance of syntrophic acetate oxidation coupled to methane or sulfide production in haloalkaline environments.</title>
        <authorList>
            <person name="Timmers P.H.A."/>
            <person name="Vavourakis C.D."/>
            <person name="Sorokin D.Y."/>
            <person name="Sinninghe Damste J.S."/>
            <person name="Muyzer G."/>
            <person name="Stams A.J.M."/>
            <person name="Plugge C.M."/>
        </authorList>
    </citation>
    <scope>NUCLEOTIDE SEQUENCE [LARGE SCALE GENOMIC DNA]</scope>
    <source>
        <strain evidence="14">MSAO_Bac1</strain>
    </source>
</reference>
<dbReference type="PROSITE" id="PS50880">
    <property type="entry name" value="TOPRIM"/>
    <property type="match status" value="1"/>
</dbReference>
<evidence type="ECO:0000256" key="6">
    <source>
        <dbReference type="ARBA" id="ARBA00022705"/>
    </source>
</evidence>
<dbReference type="SMART" id="SM00400">
    <property type="entry name" value="ZnF_CHCC"/>
    <property type="match status" value="1"/>
</dbReference>
<dbReference type="AlphaFoldDB" id="A0A424YCS3"/>
<evidence type="ECO:0000256" key="10">
    <source>
        <dbReference type="ARBA" id="ARBA00022842"/>
    </source>
</evidence>
<evidence type="ECO:0000313" key="15">
    <source>
        <dbReference type="Proteomes" id="UP000285138"/>
    </source>
</evidence>
<keyword evidence="10" id="KW-0460">Magnesium</keyword>
<dbReference type="HAMAP" id="MF_00974">
    <property type="entry name" value="DNA_primase_DnaG"/>
    <property type="match status" value="1"/>
</dbReference>
<dbReference type="EMBL" id="QZAA01000169">
    <property type="protein sequence ID" value="RQD75166.1"/>
    <property type="molecule type" value="Genomic_DNA"/>
</dbReference>
<dbReference type="GO" id="GO:0008270">
    <property type="term" value="F:zinc ion binding"/>
    <property type="evidence" value="ECO:0007669"/>
    <property type="project" value="UniProtKB-KW"/>
</dbReference>
<dbReference type="Pfam" id="PF13155">
    <property type="entry name" value="Toprim_2"/>
    <property type="match status" value="1"/>
</dbReference>
<dbReference type="InterPro" id="IPR050219">
    <property type="entry name" value="DnaG_primase"/>
</dbReference>
<dbReference type="InterPro" id="IPR037068">
    <property type="entry name" value="DNA_primase_core_N_sf"/>
</dbReference>
<keyword evidence="6" id="KW-0235">DNA replication</keyword>
<keyword evidence="12" id="KW-0804">Transcription</keyword>
<feature type="domain" description="Toprim" evidence="13">
    <location>
        <begin position="260"/>
        <end position="341"/>
    </location>
</feature>
<dbReference type="InterPro" id="IPR002694">
    <property type="entry name" value="Znf_CHC2"/>
</dbReference>
<dbReference type="InterPro" id="IPR036977">
    <property type="entry name" value="DNA_primase_Znf_CHC2"/>
</dbReference>
<dbReference type="PANTHER" id="PTHR30313:SF2">
    <property type="entry name" value="DNA PRIMASE"/>
    <property type="match status" value="1"/>
</dbReference>
<dbReference type="InterPro" id="IPR034151">
    <property type="entry name" value="TOPRIM_DnaG_bac"/>
</dbReference>
<protein>
    <submittedName>
        <fullName evidence="14">DNA primase</fullName>
    </submittedName>
</protein>
<evidence type="ECO:0000313" key="14">
    <source>
        <dbReference type="EMBL" id="RQD75166.1"/>
    </source>
</evidence>
<dbReference type="GO" id="GO:0005737">
    <property type="term" value="C:cytoplasm"/>
    <property type="evidence" value="ECO:0007669"/>
    <property type="project" value="TreeGrafter"/>
</dbReference>
<keyword evidence="7" id="KW-0479">Metal-binding</keyword>
<dbReference type="GO" id="GO:0000428">
    <property type="term" value="C:DNA-directed RNA polymerase complex"/>
    <property type="evidence" value="ECO:0007669"/>
    <property type="project" value="UniProtKB-KW"/>
</dbReference>
<evidence type="ECO:0000256" key="9">
    <source>
        <dbReference type="ARBA" id="ARBA00022833"/>
    </source>
</evidence>
<accession>A0A424YCS3</accession>
<dbReference type="GO" id="GO:0006269">
    <property type="term" value="P:DNA replication, synthesis of primer"/>
    <property type="evidence" value="ECO:0007669"/>
    <property type="project" value="UniProtKB-KW"/>
</dbReference>
<keyword evidence="3" id="KW-0639">Primosome</keyword>
<keyword evidence="11" id="KW-0238">DNA-binding</keyword>
<comment type="caution">
    <text evidence="14">The sequence shown here is derived from an EMBL/GenBank/DDBJ whole genome shotgun (WGS) entry which is preliminary data.</text>
</comment>
<dbReference type="InterPro" id="IPR006295">
    <property type="entry name" value="DNA_primase_DnaG"/>
</dbReference>
<evidence type="ECO:0000256" key="5">
    <source>
        <dbReference type="ARBA" id="ARBA00022695"/>
    </source>
</evidence>
<dbReference type="NCBIfam" id="TIGR01391">
    <property type="entry name" value="dnaG"/>
    <property type="match status" value="1"/>
</dbReference>
<feature type="non-terminal residue" evidence="14">
    <location>
        <position position="372"/>
    </location>
</feature>
<dbReference type="CDD" id="cd03364">
    <property type="entry name" value="TOPRIM_DnaG_primases"/>
    <property type="match status" value="1"/>
</dbReference>
<dbReference type="PANTHER" id="PTHR30313">
    <property type="entry name" value="DNA PRIMASE"/>
    <property type="match status" value="1"/>
</dbReference>
<dbReference type="Proteomes" id="UP000285138">
    <property type="component" value="Unassembled WGS sequence"/>
</dbReference>
<evidence type="ECO:0000256" key="11">
    <source>
        <dbReference type="ARBA" id="ARBA00023125"/>
    </source>
</evidence>
<dbReference type="InterPro" id="IPR030846">
    <property type="entry name" value="DnaG_bac"/>
</dbReference>
<dbReference type="Pfam" id="PF08275">
    <property type="entry name" value="DNAG_N"/>
    <property type="match status" value="1"/>
</dbReference>
<keyword evidence="8" id="KW-0863">Zinc-finger</keyword>
<keyword evidence="5" id="KW-0548">Nucleotidyltransferase</keyword>
<evidence type="ECO:0000259" key="13">
    <source>
        <dbReference type="PROSITE" id="PS50880"/>
    </source>
</evidence>
<dbReference type="InterPro" id="IPR013264">
    <property type="entry name" value="DNAG_N"/>
</dbReference>
<dbReference type="Gene3D" id="3.90.980.10">
    <property type="entry name" value="DNA primase, catalytic core, N-terminal domain"/>
    <property type="match status" value="1"/>
</dbReference>